<dbReference type="GO" id="GO:0003700">
    <property type="term" value="F:DNA-binding transcription factor activity"/>
    <property type="evidence" value="ECO:0007669"/>
    <property type="project" value="InterPro"/>
</dbReference>
<dbReference type="InterPro" id="IPR058163">
    <property type="entry name" value="LysR-type_TF_proteobact-type"/>
</dbReference>
<accession>A0A1W6N5U3</accession>
<dbReference type="KEGG" id="naf:GQ61_07800"/>
<dbReference type="Pfam" id="PF03466">
    <property type="entry name" value="LysR_substrate"/>
    <property type="match status" value="1"/>
</dbReference>
<gene>
    <name evidence="6" type="ORF">GQ61_07800</name>
</gene>
<evidence type="ECO:0000313" key="6">
    <source>
        <dbReference type="EMBL" id="ARN85201.1"/>
    </source>
</evidence>
<dbReference type="PANTHER" id="PTHR30537:SF20">
    <property type="entry name" value="TRANSCRIPTIONAL REGULATORY PROTEIN"/>
    <property type="match status" value="1"/>
</dbReference>
<dbReference type="Pfam" id="PF00126">
    <property type="entry name" value="HTH_1"/>
    <property type="match status" value="1"/>
</dbReference>
<dbReference type="InterPro" id="IPR000847">
    <property type="entry name" value="LysR_HTH_N"/>
</dbReference>
<dbReference type="PROSITE" id="PS50931">
    <property type="entry name" value="HTH_LYSR"/>
    <property type="match status" value="1"/>
</dbReference>
<evidence type="ECO:0000313" key="7">
    <source>
        <dbReference type="Proteomes" id="UP000237351"/>
    </source>
</evidence>
<dbReference type="Gene3D" id="1.10.10.10">
    <property type="entry name" value="Winged helix-like DNA-binding domain superfamily/Winged helix DNA-binding domain"/>
    <property type="match status" value="1"/>
</dbReference>
<feature type="domain" description="HTH lysR-type" evidence="5">
    <location>
        <begin position="1"/>
        <end position="58"/>
    </location>
</feature>
<sequence length="290" mass="33170">MNWEKLKIFYHVAKAGSFTNAGQHLNISQSSLSRQIIDLEKRLKIKLFKRLSAGVSLTQEGTILFEHAERIFETAKAAENLLKEESAELQGEIKILVSPYLGGSWIMQHIEKFLKDYPRVSLSIFESERIDDLGNYDAALRPFAAGRQDCIQKYMISVPLRFYASPAYLKQYGIPQSKEELVHHRLICFDQKTTDTSPLNTHFQSNVKDKTLPTLRVNSPSALIQAAKCDLGIIELPDNYQDLAHTGLIEVLPKLKKITVDLYLIYAKECAKNRRLKIIRDYLMKSFYAS</sequence>
<dbReference type="Proteomes" id="UP000237351">
    <property type="component" value="Chromosome"/>
</dbReference>
<dbReference type="STRING" id="1414854.GQ61_07800"/>
<evidence type="ECO:0000256" key="1">
    <source>
        <dbReference type="ARBA" id="ARBA00009437"/>
    </source>
</evidence>
<dbReference type="PANTHER" id="PTHR30537">
    <property type="entry name" value="HTH-TYPE TRANSCRIPTIONAL REGULATOR"/>
    <property type="match status" value="1"/>
</dbReference>
<dbReference type="SUPFAM" id="SSF53850">
    <property type="entry name" value="Periplasmic binding protein-like II"/>
    <property type="match status" value="1"/>
</dbReference>
<comment type="similarity">
    <text evidence="1">Belongs to the LysR transcriptional regulatory family.</text>
</comment>
<dbReference type="RefSeq" id="WP_085784747.1">
    <property type="nucleotide sequence ID" value="NZ_CP008743.1"/>
</dbReference>
<evidence type="ECO:0000256" key="3">
    <source>
        <dbReference type="ARBA" id="ARBA00023125"/>
    </source>
</evidence>
<protein>
    <recommendedName>
        <fullName evidence="5">HTH lysR-type domain-containing protein</fullName>
    </recommendedName>
</protein>
<dbReference type="AlphaFoldDB" id="A0A1W6N5U3"/>
<evidence type="ECO:0000259" key="5">
    <source>
        <dbReference type="PROSITE" id="PS50931"/>
    </source>
</evidence>
<dbReference type="EMBL" id="CP008743">
    <property type="protein sequence ID" value="ARN85201.1"/>
    <property type="molecule type" value="Genomic_DNA"/>
</dbReference>
<dbReference type="Gene3D" id="3.40.190.290">
    <property type="match status" value="1"/>
</dbReference>
<dbReference type="GO" id="GO:0043565">
    <property type="term" value="F:sequence-specific DNA binding"/>
    <property type="evidence" value="ECO:0007669"/>
    <property type="project" value="TreeGrafter"/>
</dbReference>
<dbReference type="GO" id="GO:0006351">
    <property type="term" value="P:DNA-templated transcription"/>
    <property type="evidence" value="ECO:0007669"/>
    <property type="project" value="TreeGrafter"/>
</dbReference>
<proteinExistence type="inferred from homology"/>
<reference evidence="6 7" key="1">
    <citation type="submission" date="2014-06" db="EMBL/GenBank/DDBJ databases">
        <title>The genome of the endonuclear symbiont Nucleicultrix amoebiphila.</title>
        <authorList>
            <person name="Schulz F."/>
            <person name="Horn M."/>
        </authorList>
    </citation>
    <scope>NUCLEOTIDE SEQUENCE [LARGE SCALE GENOMIC DNA]</scope>
    <source>
        <strain evidence="6 7">FS5</strain>
    </source>
</reference>
<name>A0A1W6N5U3_9PROT</name>
<keyword evidence="4" id="KW-0804">Transcription</keyword>
<dbReference type="InterPro" id="IPR036388">
    <property type="entry name" value="WH-like_DNA-bd_sf"/>
</dbReference>
<dbReference type="InterPro" id="IPR005119">
    <property type="entry name" value="LysR_subst-bd"/>
</dbReference>
<dbReference type="SUPFAM" id="SSF46785">
    <property type="entry name" value="Winged helix' DNA-binding domain"/>
    <property type="match status" value="1"/>
</dbReference>
<organism evidence="6 7">
    <name type="scientific">Candidatus Nucleicultrix amoebiphila FS5</name>
    <dbReference type="NCBI Taxonomy" id="1414854"/>
    <lineage>
        <taxon>Bacteria</taxon>
        <taxon>Pseudomonadati</taxon>
        <taxon>Pseudomonadota</taxon>
        <taxon>Alphaproteobacteria</taxon>
        <taxon>Holosporales</taxon>
        <taxon>Candidatus Nucleicultricaceae</taxon>
        <taxon>Candidatus Nucleicultrix</taxon>
    </lineage>
</organism>
<evidence type="ECO:0000256" key="4">
    <source>
        <dbReference type="ARBA" id="ARBA00023163"/>
    </source>
</evidence>
<keyword evidence="7" id="KW-1185">Reference proteome</keyword>
<dbReference type="FunFam" id="1.10.10.10:FF:000001">
    <property type="entry name" value="LysR family transcriptional regulator"/>
    <property type="match status" value="1"/>
</dbReference>
<dbReference type="OrthoDB" id="7624726at2"/>
<dbReference type="PRINTS" id="PR00039">
    <property type="entry name" value="HTHLYSR"/>
</dbReference>
<keyword evidence="2" id="KW-0805">Transcription regulation</keyword>
<keyword evidence="3" id="KW-0238">DNA-binding</keyword>
<dbReference type="InterPro" id="IPR036390">
    <property type="entry name" value="WH_DNA-bd_sf"/>
</dbReference>
<evidence type="ECO:0000256" key="2">
    <source>
        <dbReference type="ARBA" id="ARBA00023015"/>
    </source>
</evidence>